<organism evidence="2 3">
    <name type="scientific">Bipolaricaulis sibiricus</name>
    <dbReference type="NCBI Taxonomy" id="2501609"/>
    <lineage>
        <taxon>Bacteria</taxon>
        <taxon>Candidatus Bipolaricaulota</taxon>
        <taxon>Candidatus Bipolaricaulia</taxon>
        <taxon>Candidatus Bipolaricaulales</taxon>
        <taxon>Candidatus Bipolaricaulaceae</taxon>
        <taxon>Candidatus Bipolaricaulis</taxon>
    </lineage>
</organism>
<evidence type="ECO:0000259" key="1">
    <source>
        <dbReference type="Pfam" id="PF00174"/>
    </source>
</evidence>
<dbReference type="InterPro" id="IPR036374">
    <property type="entry name" value="OxRdtase_Mopterin-bd_sf"/>
</dbReference>
<dbReference type="Pfam" id="PF00174">
    <property type="entry name" value="Oxidored_molyb"/>
    <property type="match status" value="1"/>
</dbReference>
<dbReference type="CDD" id="cd02109">
    <property type="entry name" value="arch_bact_SO_family_Moco"/>
    <property type="match status" value="1"/>
</dbReference>
<dbReference type="KEGG" id="bih:BIP78_0779"/>
<dbReference type="Gene3D" id="3.90.420.10">
    <property type="entry name" value="Oxidoreductase, molybdopterin-binding domain"/>
    <property type="match status" value="1"/>
</dbReference>
<dbReference type="InterPro" id="IPR000572">
    <property type="entry name" value="OxRdtase_Mopterin-bd_dom"/>
</dbReference>
<dbReference type="EMBL" id="CP034928">
    <property type="protein sequence ID" value="QAA76545.1"/>
    <property type="molecule type" value="Genomic_DNA"/>
</dbReference>
<dbReference type="Proteomes" id="UP000287233">
    <property type="component" value="Chromosome"/>
</dbReference>
<accession>A0A410FTX1</accession>
<dbReference type="AlphaFoldDB" id="A0A410FTX1"/>
<proteinExistence type="predicted"/>
<name>A0A410FTX1_BIPS1</name>
<feature type="domain" description="Oxidoreductase molybdopterin-binding" evidence="1">
    <location>
        <begin position="22"/>
        <end position="168"/>
    </location>
</feature>
<dbReference type="PANTHER" id="PTHR43032:SF4">
    <property type="entry name" value="OXIDOREDUCTASE MOLYBDOPTERIN-BINDING DOMAIN-CONTAINING PROTEIN"/>
    <property type="match status" value="1"/>
</dbReference>
<dbReference type="SUPFAM" id="SSF56524">
    <property type="entry name" value="Oxidoreductase molybdopterin-binding domain"/>
    <property type="match status" value="1"/>
</dbReference>
<evidence type="ECO:0000313" key="3">
    <source>
        <dbReference type="Proteomes" id="UP000287233"/>
    </source>
</evidence>
<reference evidence="3" key="1">
    <citation type="submission" date="2018-12" db="EMBL/GenBank/DDBJ databases">
        <title>Complete genome sequence of an uncultured bacterium of the candidate phylum Bipolaricaulota.</title>
        <authorList>
            <person name="Kadnikov V.V."/>
            <person name="Mardanov A.V."/>
            <person name="Beletsky A.V."/>
            <person name="Frank Y.A."/>
            <person name="Karnachuk O.V."/>
            <person name="Ravin N.V."/>
        </authorList>
    </citation>
    <scope>NUCLEOTIDE SEQUENCE [LARGE SCALE GENOMIC DNA]</scope>
</reference>
<gene>
    <name evidence="2" type="ORF">BIP78_0779</name>
</gene>
<evidence type="ECO:0000313" key="2">
    <source>
        <dbReference type="EMBL" id="QAA76545.1"/>
    </source>
</evidence>
<sequence>MVPGALPVGQRWVEKPVPYDIGPVPDVDLSGFRLRLFGSGERSCELSWDEVLALPQAEVRADFHCVTGWSVPDVRWEGVLTQEIIRLVRPHPDVTWVIAHGREGYTTNVPYAAFQEGRSLLAHRMNGVPLPPEHGFPLRLVIPSLYAWKSAKYLSGLEFLTGLRRGYWETRGYHDVGNPWRGERYRR</sequence>
<dbReference type="PANTHER" id="PTHR43032">
    <property type="entry name" value="PROTEIN-METHIONINE-SULFOXIDE REDUCTASE"/>
    <property type="match status" value="1"/>
</dbReference>
<protein>
    <submittedName>
        <fullName evidence="2">Oxidoreductase molybdopterin binding protein</fullName>
    </submittedName>
</protein>